<dbReference type="EMBL" id="WBWS01000006">
    <property type="protein sequence ID" value="KAB2772136.1"/>
    <property type="molecule type" value="Genomic_DNA"/>
</dbReference>
<dbReference type="SUPFAM" id="SSF47413">
    <property type="entry name" value="lambda repressor-like DNA-binding domains"/>
    <property type="match status" value="1"/>
</dbReference>
<protein>
    <submittedName>
        <fullName evidence="6">Transcriptional regulator</fullName>
    </submittedName>
</protein>
<evidence type="ECO:0000313" key="6">
    <source>
        <dbReference type="EMBL" id="KAB2772136.1"/>
    </source>
</evidence>
<evidence type="ECO:0000256" key="4">
    <source>
        <dbReference type="ARBA" id="ARBA00023163"/>
    </source>
</evidence>
<evidence type="ECO:0000313" key="7">
    <source>
        <dbReference type="Proteomes" id="UP000481876"/>
    </source>
</evidence>
<accession>A0A6L3Z8D8</accession>
<dbReference type="GO" id="GO:0003677">
    <property type="term" value="F:DNA binding"/>
    <property type="evidence" value="ECO:0007669"/>
    <property type="project" value="UniProtKB-KW"/>
</dbReference>
<gene>
    <name evidence="6" type="ORF">F9L04_07440</name>
</gene>
<evidence type="ECO:0000256" key="3">
    <source>
        <dbReference type="ARBA" id="ARBA00023125"/>
    </source>
</evidence>
<evidence type="ECO:0000256" key="2">
    <source>
        <dbReference type="ARBA" id="ARBA00023015"/>
    </source>
</evidence>
<evidence type="ECO:0000256" key="1">
    <source>
        <dbReference type="ARBA" id="ARBA00006157"/>
    </source>
</evidence>
<dbReference type="InterPro" id="IPR038722">
    <property type="entry name" value="Ner_HTH_dom"/>
</dbReference>
<dbReference type="InterPro" id="IPR010982">
    <property type="entry name" value="Lambda_DNA-bd_dom_sf"/>
</dbReference>
<dbReference type="Proteomes" id="UP000481876">
    <property type="component" value="Unassembled WGS sequence"/>
</dbReference>
<keyword evidence="2" id="KW-0805">Transcription regulation</keyword>
<sequence length="97" mass="11160">MTSVKWTKAKIKCAIEEAGWNLTKLAEYKEIDPRNFRAVWSRCVRPAEAAISELLNVPLEELWPDRYPIRNTRNLSIENERKIASQKSVTSSDRVAA</sequence>
<feature type="domain" description="Ner winged helix-turn-helix DNA-binding" evidence="5">
    <location>
        <begin position="6"/>
        <end position="76"/>
    </location>
</feature>
<keyword evidence="3" id="KW-0238">DNA-binding</keyword>
<keyword evidence="4" id="KW-0804">Transcription</keyword>
<dbReference type="AlphaFoldDB" id="A0A6L3Z8D8"/>
<name>A0A6L3Z8D8_BRUAN</name>
<dbReference type="Pfam" id="PF13693">
    <property type="entry name" value="HTH_35"/>
    <property type="match status" value="1"/>
</dbReference>
<reference evidence="6 7" key="1">
    <citation type="submission" date="2019-09" db="EMBL/GenBank/DDBJ databases">
        <title>Taxonomic organization of the family Brucellaceae based on a phylogenomic approach.</title>
        <authorList>
            <person name="Leclercq S."/>
            <person name="Cloeckaert A."/>
            <person name="Zygmunt M.S."/>
        </authorList>
    </citation>
    <scope>NUCLEOTIDE SEQUENCE [LARGE SCALE GENOMIC DNA]</scope>
    <source>
        <strain evidence="6 7">LMG 3313</strain>
    </source>
</reference>
<proteinExistence type="inferred from homology"/>
<dbReference type="Gene3D" id="1.10.260.40">
    <property type="entry name" value="lambda repressor-like DNA-binding domains"/>
    <property type="match status" value="1"/>
</dbReference>
<evidence type="ECO:0000259" key="5">
    <source>
        <dbReference type="Pfam" id="PF13693"/>
    </source>
</evidence>
<comment type="similarity">
    <text evidence="1">Belongs to the ner transcriptional regulatory family.</text>
</comment>
<comment type="caution">
    <text evidence="6">The sequence shown here is derived from an EMBL/GenBank/DDBJ whole genome shotgun (WGS) entry which is preliminary data.</text>
</comment>
<organism evidence="6 7">
    <name type="scientific">Brucella anthropi</name>
    <name type="common">Ochrobactrum anthropi</name>
    <dbReference type="NCBI Taxonomy" id="529"/>
    <lineage>
        <taxon>Bacteria</taxon>
        <taxon>Pseudomonadati</taxon>
        <taxon>Pseudomonadota</taxon>
        <taxon>Alphaproteobacteria</taxon>
        <taxon>Hyphomicrobiales</taxon>
        <taxon>Brucellaceae</taxon>
        <taxon>Brucella/Ochrobactrum group</taxon>
        <taxon>Brucella</taxon>
    </lineage>
</organism>